<evidence type="ECO:0000313" key="1">
    <source>
        <dbReference type="EMBL" id="SOQ36031.1"/>
    </source>
</evidence>
<gene>
    <name evidence="1" type="ORF">SFRICE_017161</name>
</gene>
<protein>
    <submittedName>
        <fullName evidence="1">SFRICE_017161</fullName>
    </submittedName>
</protein>
<dbReference type="EMBL" id="ODYU01000759">
    <property type="protein sequence ID" value="SOQ36031.1"/>
    <property type="molecule type" value="Genomic_DNA"/>
</dbReference>
<organism evidence="1">
    <name type="scientific">Spodoptera frugiperda</name>
    <name type="common">Fall armyworm</name>
    <dbReference type="NCBI Taxonomy" id="7108"/>
    <lineage>
        <taxon>Eukaryota</taxon>
        <taxon>Metazoa</taxon>
        <taxon>Ecdysozoa</taxon>
        <taxon>Arthropoda</taxon>
        <taxon>Hexapoda</taxon>
        <taxon>Insecta</taxon>
        <taxon>Pterygota</taxon>
        <taxon>Neoptera</taxon>
        <taxon>Endopterygota</taxon>
        <taxon>Lepidoptera</taxon>
        <taxon>Glossata</taxon>
        <taxon>Ditrysia</taxon>
        <taxon>Noctuoidea</taxon>
        <taxon>Noctuidae</taxon>
        <taxon>Amphipyrinae</taxon>
        <taxon>Spodoptera</taxon>
    </lineage>
</organism>
<dbReference type="AlphaFoldDB" id="A0A2H1V5B8"/>
<sequence length="206" mass="22432">MSTYSVISIQYTSSRDANGAANKLGVSLLPFTGYNSRLHTNTEKFSKTKKAQQYFAPPGNQNHDPLSSGTSDHLTNETVVENLNLTSIDKVLNGENHQITSPVLGEAKGSVRLLLTKNHPVPTPIFRSGAPVNPLGSLQLIRHQPYWAPSVVVRSIRKGNHELTSPTFGETLLLSKKYPVPTPAFRAGAPVNRVAHQPYWAASVVV</sequence>
<reference evidence="1" key="1">
    <citation type="submission" date="2016-07" db="EMBL/GenBank/DDBJ databases">
        <authorList>
            <person name="Bretaudeau A."/>
        </authorList>
    </citation>
    <scope>NUCLEOTIDE SEQUENCE</scope>
    <source>
        <strain evidence="1">Rice</strain>
        <tissue evidence="1">Whole body</tissue>
    </source>
</reference>
<proteinExistence type="predicted"/>
<name>A0A2H1V5B8_SPOFR</name>
<accession>A0A2H1V5B8</accession>